<dbReference type="PRINTS" id="PR00410">
    <property type="entry name" value="PHEHYDRXLASE"/>
</dbReference>
<dbReference type="InterPro" id="IPR001709">
    <property type="entry name" value="Flavoprot_Pyr_Nucl_cyt_Rdtase"/>
</dbReference>
<dbReference type="InterPro" id="IPR008333">
    <property type="entry name" value="Cbr1-like_FAD-bd_dom"/>
</dbReference>
<keyword evidence="2" id="KW-0285">Flavoprotein</keyword>
<evidence type="ECO:0000256" key="4">
    <source>
        <dbReference type="ARBA" id="ARBA00022723"/>
    </source>
</evidence>
<dbReference type="InterPro" id="IPR001433">
    <property type="entry name" value="OxRdtase_FAD/NAD-bd"/>
</dbReference>
<name>A0A921IP32_9FIRM</name>
<proteinExistence type="predicted"/>
<dbReference type="Gene3D" id="3.10.20.30">
    <property type="match status" value="1"/>
</dbReference>
<feature type="domain" description="2Fe-2S ferredoxin-type" evidence="9">
    <location>
        <begin position="296"/>
        <end position="387"/>
    </location>
</feature>
<comment type="cofactor">
    <cofactor evidence="1">
        <name>FAD</name>
        <dbReference type="ChEBI" id="CHEBI:57692"/>
    </cofactor>
</comment>
<dbReference type="AlphaFoldDB" id="A0A921IP32"/>
<evidence type="ECO:0000313" key="12">
    <source>
        <dbReference type="Proteomes" id="UP000782880"/>
    </source>
</evidence>
<dbReference type="PANTHER" id="PTHR47354:SF8">
    <property type="entry name" value="1,2-PHENYLACETYL-COA EPOXIDASE, SUBUNIT E"/>
    <property type="match status" value="1"/>
</dbReference>
<dbReference type="GO" id="GO:0050660">
    <property type="term" value="F:flavin adenine dinucleotide binding"/>
    <property type="evidence" value="ECO:0007669"/>
    <property type="project" value="TreeGrafter"/>
</dbReference>
<dbReference type="Gene3D" id="2.40.30.10">
    <property type="entry name" value="Translation factors"/>
    <property type="match status" value="1"/>
</dbReference>
<dbReference type="PRINTS" id="PR00371">
    <property type="entry name" value="FPNCR"/>
</dbReference>
<dbReference type="InterPro" id="IPR012675">
    <property type="entry name" value="Beta-grasp_dom_sf"/>
</dbReference>
<dbReference type="GO" id="GO:0016491">
    <property type="term" value="F:oxidoreductase activity"/>
    <property type="evidence" value="ECO:0007669"/>
    <property type="project" value="UniProtKB-KW"/>
</dbReference>
<dbReference type="PANTHER" id="PTHR47354">
    <property type="entry name" value="NADH OXIDOREDUCTASE HCR"/>
    <property type="match status" value="1"/>
</dbReference>
<accession>A0A921IP32</accession>
<keyword evidence="6" id="KW-0560">Oxidoreductase</keyword>
<evidence type="ECO:0000259" key="10">
    <source>
        <dbReference type="PROSITE" id="PS51384"/>
    </source>
</evidence>
<dbReference type="GO" id="GO:0046872">
    <property type="term" value="F:metal ion binding"/>
    <property type="evidence" value="ECO:0007669"/>
    <property type="project" value="UniProtKB-KW"/>
</dbReference>
<organism evidence="11 12">
    <name type="scientific">Subdoligranulum variabile</name>
    <dbReference type="NCBI Taxonomy" id="214851"/>
    <lineage>
        <taxon>Bacteria</taxon>
        <taxon>Bacillati</taxon>
        <taxon>Bacillota</taxon>
        <taxon>Clostridia</taxon>
        <taxon>Eubacteriales</taxon>
        <taxon>Oscillospiraceae</taxon>
        <taxon>Subdoligranulum</taxon>
    </lineage>
</organism>
<dbReference type="Pfam" id="PF00175">
    <property type="entry name" value="NAD_binding_1"/>
    <property type="match status" value="1"/>
</dbReference>
<dbReference type="InterPro" id="IPR036010">
    <property type="entry name" value="2Fe-2S_ferredoxin-like_sf"/>
</dbReference>
<dbReference type="InterPro" id="IPR001041">
    <property type="entry name" value="2Fe-2S_ferredoxin-type"/>
</dbReference>
<keyword evidence="5" id="KW-0274">FAD</keyword>
<evidence type="ECO:0000256" key="1">
    <source>
        <dbReference type="ARBA" id="ARBA00001974"/>
    </source>
</evidence>
<evidence type="ECO:0000256" key="3">
    <source>
        <dbReference type="ARBA" id="ARBA00022714"/>
    </source>
</evidence>
<evidence type="ECO:0000256" key="8">
    <source>
        <dbReference type="ARBA" id="ARBA00023014"/>
    </source>
</evidence>
<dbReference type="Pfam" id="PF00111">
    <property type="entry name" value="Fer2"/>
    <property type="match status" value="1"/>
</dbReference>
<dbReference type="SUPFAM" id="SSF54292">
    <property type="entry name" value="2Fe-2S ferredoxin-like"/>
    <property type="match status" value="1"/>
</dbReference>
<dbReference type="GO" id="GO:0051537">
    <property type="term" value="F:2 iron, 2 sulfur cluster binding"/>
    <property type="evidence" value="ECO:0007669"/>
    <property type="project" value="UniProtKB-KW"/>
</dbReference>
<keyword evidence="4" id="KW-0479">Metal-binding</keyword>
<dbReference type="PROSITE" id="PS51085">
    <property type="entry name" value="2FE2S_FER_2"/>
    <property type="match status" value="1"/>
</dbReference>
<evidence type="ECO:0000313" key="11">
    <source>
        <dbReference type="EMBL" id="HJG29467.1"/>
    </source>
</evidence>
<dbReference type="PROSITE" id="PS51384">
    <property type="entry name" value="FAD_FR"/>
    <property type="match status" value="1"/>
</dbReference>
<comment type="caution">
    <text evidence="11">The sequence shown here is derived from an EMBL/GenBank/DDBJ whole genome shotgun (WGS) entry which is preliminary data.</text>
</comment>
<dbReference type="InterPro" id="IPR017938">
    <property type="entry name" value="Riboflavin_synthase-like_b-brl"/>
</dbReference>
<dbReference type="EMBL" id="DYVE01000321">
    <property type="protein sequence ID" value="HJG29467.1"/>
    <property type="molecule type" value="Genomic_DNA"/>
</dbReference>
<sequence length="387" mass="43170">MKFQKQIFGFMDMLRFKQLVPNRRKALASGADTPLPKRYRVNELAKALHPGRMQVEVTALRPLTDRMTELTFRRVDGDAFPFFRAGQYVSLQGTVEGSVVSRPYSISSSPREALENKLTLGVENAGFFSEYLNRQVKVGDRFLMTEPAGEFHYETLRDQKQIVCVAGGSGITPFLSMAKSRKEGDESYEMILFYGARDEAHLAYKAELDALAAEGAVKVVYVLSDETREGYEHGFVSAELMAKYADLQKVTFFLCGPAAMYAFIAKELAPLHLPVKAVRKDATCCGNRTVENPRTFTLTVHIRDKVYTVPAREDETLLAAMERAGIQAPNKCRAGGCGYCHSKWLGGEFVVAEGRDGRRAADRKFGFVHPCVTYPQADMEIDVPPAE</sequence>
<keyword evidence="7" id="KW-0408">Iron</keyword>
<feature type="domain" description="FAD-binding FR-type" evidence="10">
    <location>
        <begin position="50"/>
        <end position="154"/>
    </location>
</feature>
<gene>
    <name evidence="11" type="ORF">K8V20_12585</name>
</gene>
<dbReference type="CDD" id="cd00207">
    <property type="entry name" value="fer2"/>
    <property type="match status" value="1"/>
</dbReference>
<evidence type="ECO:0000256" key="2">
    <source>
        <dbReference type="ARBA" id="ARBA00022630"/>
    </source>
</evidence>
<keyword evidence="8" id="KW-0411">Iron-sulfur</keyword>
<protein>
    <submittedName>
        <fullName evidence="11">2Fe-2S iron-sulfur cluster-binding protein</fullName>
    </submittedName>
</protein>
<keyword evidence="3" id="KW-0001">2Fe-2S</keyword>
<dbReference type="Proteomes" id="UP000782880">
    <property type="component" value="Unassembled WGS sequence"/>
</dbReference>
<reference evidence="11" key="1">
    <citation type="journal article" date="2021" name="PeerJ">
        <title>Extensive microbial diversity within the chicken gut microbiome revealed by metagenomics and culture.</title>
        <authorList>
            <person name="Gilroy R."/>
            <person name="Ravi A."/>
            <person name="Getino M."/>
            <person name="Pursley I."/>
            <person name="Horton D.L."/>
            <person name="Alikhan N.F."/>
            <person name="Baker D."/>
            <person name="Gharbi K."/>
            <person name="Hall N."/>
            <person name="Watson M."/>
            <person name="Adriaenssens E.M."/>
            <person name="Foster-Nyarko E."/>
            <person name="Jarju S."/>
            <person name="Secka A."/>
            <person name="Antonio M."/>
            <person name="Oren A."/>
            <person name="Chaudhuri R.R."/>
            <person name="La Ragione R."/>
            <person name="Hildebrand F."/>
            <person name="Pallen M.J."/>
        </authorList>
    </citation>
    <scope>NUCLEOTIDE SEQUENCE</scope>
    <source>
        <strain evidence="11">ChiBcec21-2208</strain>
    </source>
</reference>
<dbReference type="InterPro" id="IPR017927">
    <property type="entry name" value="FAD-bd_FR_type"/>
</dbReference>
<reference evidence="11" key="2">
    <citation type="submission" date="2021-09" db="EMBL/GenBank/DDBJ databases">
        <authorList>
            <person name="Gilroy R."/>
        </authorList>
    </citation>
    <scope>NUCLEOTIDE SEQUENCE</scope>
    <source>
        <strain evidence="11">ChiBcec21-2208</strain>
    </source>
</reference>
<dbReference type="SUPFAM" id="SSF52343">
    <property type="entry name" value="Ferredoxin reductase-like, C-terminal NADP-linked domain"/>
    <property type="match status" value="1"/>
</dbReference>
<dbReference type="Gene3D" id="3.40.50.80">
    <property type="entry name" value="Nucleotide-binding domain of ferredoxin-NADP reductase (FNR) module"/>
    <property type="match status" value="1"/>
</dbReference>
<evidence type="ECO:0000256" key="6">
    <source>
        <dbReference type="ARBA" id="ARBA00023002"/>
    </source>
</evidence>
<dbReference type="Pfam" id="PF00970">
    <property type="entry name" value="FAD_binding_6"/>
    <property type="match status" value="1"/>
</dbReference>
<dbReference type="InterPro" id="IPR039261">
    <property type="entry name" value="FNR_nucleotide-bd"/>
</dbReference>
<dbReference type="SUPFAM" id="SSF63380">
    <property type="entry name" value="Riboflavin synthase domain-like"/>
    <property type="match status" value="1"/>
</dbReference>
<evidence type="ECO:0000256" key="7">
    <source>
        <dbReference type="ARBA" id="ARBA00023004"/>
    </source>
</evidence>
<dbReference type="InterPro" id="IPR050415">
    <property type="entry name" value="MRET"/>
</dbReference>
<evidence type="ECO:0000259" key="9">
    <source>
        <dbReference type="PROSITE" id="PS51085"/>
    </source>
</evidence>
<evidence type="ECO:0000256" key="5">
    <source>
        <dbReference type="ARBA" id="ARBA00022827"/>
    </source>
</evidence>